<dbReference type="GO" id="GO:0005524">
    <property type="term" value="F:ATP binding"/>
    <property type="evidence" value="ECO:0007669"/>
    <property type="project" value="InterPro"/>
</dbReference>
<dbReference type="OrthoDB" id="2390637at2759"/>
<dbReference type="InterPro" id="IPR052945">
    <property type="entry name" value="Mitotic_Regulator"/>
</dbReference>
<dbReference type="Gene3D" id="1.10.510.10">
    <property type="entry name" value="Transferase(Phosphotransferase) domain 1"/>
    <property type="match status" value="1"/>
</dbReference>
<dbReference type="SMART" id="SM00671">
    <property type="entry name" value="SEL1"/>
    <property type="match status" value="5"/>
</dbReference>
<comment type="caution">
    <text evidence="2">The sequence shown here is derived from an EMBL/GenBank/DDBJ whole genome shotgun (WGS) entry which is preliminary data.</text>
</comment>
<dbReference type="Proteomes" id="UP000265703">
    <property type="component" value="Unassembled WGS sequence"/>
</dbReference>
<reference evidence="2 3" key="1">
    <citation type="submission" date="2018-06" db="EMBL/GenBank/DDBJ databases">
        <title>Comparative genomics reveals the genomic features of Rhizophagus irregularis, R. cerebriforme, R. diaphanum and Gigaspora rosea, and their symbiotic lifestyle signature.</title>
        <authorList>
            <person name="Morin E."/>
            <person name="San Clemente H."/>
            <person name="Chen E.C.H."/>
            <person name="De La Providencia I."/>
            <person name="Hainaut M."/>
            <person name="Kuo A."/>
            <person name="Kohler A."/>
            <person name="Murat C."/>
            <person name="Tang N."/>
            <person name="Roy S."/>
            <person name="Loubradou J."/>
            <person name="Henrissat B."/>
            <person name="Grigoriev I.V."/>
            <person name="Corradi N."/>
            <person name="Roux C."/>
            <person name="Martin F.M."/>
        </authorList>
    </citation>
    <scope>NUCLEOTIDE SEQUENCE [LARGE SCALE GENOMIC DNA]</scope>
    <source>
        <strain evidence="2 3">DAOM 227022</strain>
    </source>
</reference>
<name>A0A397SKS8_9GLOM</name>
<dbReference type="InterPro" id="IPR011009">
    <property type="entry name" value="Kinase-like_dom_sf"/>
</dbReference>
<dbReference type="PANTHER" id="PTHR43628:SF1">
    <property type="entry name" value="CHITIN SYNTHASE REGULATORY FACTOR 2-RELATED"/>
    <property type="match status" value="1"/>
</dbReference>
<keyword evidence="2" id="KW-0418">Kinase</keyword>
<dbReference type="Pfam" id="PF07714">
    <property type="entry name" value="PK_Tyr_Ser-Thr"/>
    <property type="match status" value="1"/>
</dbReference>
<dbReference type="InterPro" id="IPR006597">
    <property type="entry name" value="Sel1-like"/>
</dbReference>
<dbReference type="PROSITE" id="PS50011">
    <property type="entry name" value="PROTEIN_KINASE_DOM"/>
    <property type="match status" value="1"/>
</dbReference>
<protein>
    <submittedName>
        <fullName evidence="2">Kinase-like domain-containing protein</fullName>
    </submittedName>
</protein>
<feature type="domain" description="Protein kinase" evidence="1">
    <location>
        <begin position="34"/>
        <end position="298"/>
    </location>
</feature>
<dbReference type="InterPro" id="IPR011990">
    <property type="entry name" value="TPR-like_helical_dom_sf"/>
</dbReference>
<gene>
    <name evidence="2" type="ORF">C1645_878474</name>
</gene>
<dbReference type="Pfam" id="PF08238">
    <property type="entry name" value="Sel1"/>
    <property type="match status" value="5"/>
</dbReference>
<evidence type="ECO:0000313" key="2">
    <source>
        <dbReference type="EMBL" id="RIA86743.1"/>
    </source>
</evidence>
<dbReference type="PANTHER" id="PTHR43628">
    <property type="entry name" value="ACTIVATOR OF C KINASE PROTEIN 1-RELATED"/>
    <property type="match status" value="1"/>
</dbReference>
<accession>A0A397SKS8</accession>
<keyword evidence="3" id="KW-1185">Reference proteome</keyword>
<dbReference type="InterPro" id="IPR001245">
    <property type="entry name" value="Ser-Thr/Tyr_kinase_cat_dom"/>
</dbReference>
<dbReference type="InterPro" id="IPR000719">
    <property type="entry name" value="Prot_kinase_dom"/>
</dbReference>
<keyword evidence="2" id="KW-0808">Transferase</keyword>
<dbReference type="EMBL" id="QKYT01000347">
    <property type="protein sequence ID" value="RIA86743.1"/>
    <property type="molecule type" value="Genomic_DNA"/>
</dbReference>
<sequence length="587" mass="68084">MFDNTEIQPVNNSNDWIEEAASKKNIKYYEYKYFQNIEKIGIGTFGNIYRANWKESENYLVLRSFLNFDDTIIEEIVHELKLQHEVEFHNSVIRLYGITYKESQNIQLKEYLLVTEYVDGNTLRTYLKENFMKLTWKDKYKLAYQLACAVLYLHDKGVEHCDLHSDNIFVHQNSIKLADFELSKKAKEVSSNLFGMVPYIDPKKLDDHNNLKQLYSLNKKSDVYSIGVLLWEISSGQLPFKDKSLDDDLVSQILQGYRETVISNTPADYFNLYIECWDDEPSKRPAMNQVVEKLKAILSKIDIMTEYYKIENTKEVEPTIHNIHENIFEEDLSIVIDKLVDFIFEDLNKGKEENERKQHIFEYINDNKINLQEIYNWLLNNQNSSNSIYLLGYFNYHGIEISINKLKASEFYQKAAELDNVLAQLDLAYLCIHGNGIEKNPNKAFELSKKAAKGEYPSAINRLGFCYKKGIGTVTNLKKAFELYQKAAELGNSNGINNLGICYDNGSGTDVNKQKAFELYQKAANLGNKFGQYNLALMYESGNGIVNDINQAIYWYEKSAEQGYEGAQNKLAELQMFETVDIFFTIN</sequence>
<evidence type="ECO:0000259" key="1">
    <source>
        <dbReference type="PROSITE" id="PS50011"/>
    </source>
</evidence>
<dbReference type="SUPFAM" id="SSF81901">
    <property type="entry name" value="HCP-like"/>
    <property type="match status" value="1"/>
</dbReference>
<proteinExistence type="predicted"/>
<dbReference type="PRINTS" id="PR00109">
    <property type="entry name" value="TYRKINASE"/>
</dbReference>
<dbReference type="AlphaFoldDB" id="A0A397SKS8"/>
<organism evidence="2 3">
    <name type="scientific">Glomus cerebriforme</name>
    <dbReference type="NCBI Taxonomy" id="658196"/>
    <lineage>
        <taxon>Eukaryota</taxon>
        <taxon>Fungi</taxon>
        <taxon>Fungi incertae sedis</taxon>
        <taxon>Mucoromycota</taxon>
        <taxon>Glomeromycotina</taxon>
        <taxon>Glomeromycetes</taxon>
        <taxon>Glomerales</taxon>
        <taxon>Glomeraceae</taxon>
        <taxon>Glomus</taxon>
    </lineage>
</organism>
<dbReference type="GO" id="GO:0004672">
    <property type="term" value="F:protein kinase activity"/>
    <property type="evidence" value="ECO:0007669"/>
    <property type="project" value="InterPro"/>
</dbReference>
<dbReference type="Gene3D" id="1.25.40.10">
    <property type="entry name" value="Tetratricopeptide repeat domain"/>
    <property type="match status" value="1"/>
</dbReference>
<evidence type="ECO:0000313" key="3">
    <source>
        <dbReference type="Proteomes" id="UP000265703"/>
    </source>
</evidence>
<dbReference type="SUPFAM" id="SSF56112">
    <property type="entry name" value="Protein kinase-like (PK-like)"/>
    <property type="match status" value="1"/>
</dbReference>